<dbReference type="InterPro" id="IPR004089">
    <property type="entry name" value="MCPsignal_dom"/>
</dbReference>
<feature type="domain" description="PAS" evidence="6">
    <location>
        <begin position="8"/>
        <end position="81"/>
    </location>
</feature>
<comment type="similarity">
    <text evidence="3">Belongs to the methyl-accepting chemotaxis (MCP) protein family.</text>
</comment>
<dbReference type="Proteomes" id="UP001333710">
    <property type="component" value="Chromosome"/>
</dbReference>
<gene>
    <name evidence="8" type="ORF">MACH26_11850</name>
</gene>
<dbReference type="CDD" id="cd00130">
    <property type="entry name" value="PAS"/>
    <property type="match status" value="4"/>
</dbReference>
<organism evidence="8 9">
    <name type="scientific">Planctobacterium marinum</name>
    <dbReference type="NCBI Taxonomy" id="1631968"/>
    <lineage>
        <taxon>Bacteria</taxon>
        <taxon>Pseudomonadati</taxon>
        <taxon>Pseudomonadota</taxon>
        <taxon>Gammaproteobacteria</taxon>
        <taxon>Alteromonadales</taxon>
        <taxon>Alteromonadaceae</taxon>
        <taxon>Planctobacterium</taxon>
    </lineage>
</organism>
<dbReference type="GO" id="GO:0016020">
    <property type="term" value="C:membrane"/>
    <property type="evidence" value="ECO:0007669"/>
    <property type="project" value="UniProtKB-SubCell"/>
</dbReference>
<dbReference type="InterPro" id="IPR000700">
    <property type="entry name" value="PAS-assoc_C"/>
</dbReference>
<feature type="domain" description="PAC" evidence="7">
    <location>
        <begin position="443"/>
        <end position="495"/>
    </location>
</feature>
<proteinExistence type="inferred from homology"/>
<evidence type="ECO:0000256" key="1">
    <source>
        <dbReference type="ARBA" id="ARBA00004370"/>
    </source>
</evidence>
<keyword evidence="9" id="KW-1185">Reference proteome</keyword>
<evidence type="ECO:0000256" key="3">
    <source>
        <dbReference type="ARBA" id="ARBA00029447"/>
    </source>
</evidence>
<dbReference type="SMART" id="SM00283">
    <property type="entry name" value="MA"/>
    <property type="match status" value="1"/>
</dbReference>
<evidence type="ECO:0000256" key="2">
    <source>
        <dbReference type="ARBA" id="ARBA00023224"/>
    </source>
</evidence>
<dbReference type="GO" id="GO:0004888">
    <property type="term" value="F:transmembrane signaling receptor activity"/>
    <property type="evidence" value="ECO:0007669"/>
    <property type="project" value="InterPro"/>
</dbReference>
<dbReference type="PANTHER" id="PTHR32089:SF112">
    <property type="entry name" value="LYSOZYME-LIKE PROTEIN-RELATED"/>
    <property type="match status" value="1"/>
</dbReference>
<dbReference type="PANTHER" id="PTHR32089">
    <property type="entry name" value="METHYL-ACCEPTING CHEMOTAXIS PROTEIN MCPB"/>
    <property type="match status" value="1"/>
</dbReference>
<protein>
    <recommendedName>
        <fullName evidence="10">Methyl-accepting chemotaxis protein</fullName>
    </recommendedName>
</protein>
<dbReference type="Pfam" id="PF00015">
    <property type="entry name" value="MCPsignal"/>
    <property type="match status" value="1"/>
</dbReference>
<dbReference type="SUPFAM" id="SSF55785">
    <property type="entry name" value="PYP-like sensor domain (PAS domain)"/>
    <property type="match status" value="4"/>
</dbReference>
<dbReference type="InterPro" id="IPR035965">
    <property type="entry name" value="PAS-like_dom_sf"/>
</dbReference>
<dbReference type="AlphaFoldDB" id="A0AA48HI02"/>
<feature type="domain" description="PAS" evidence="6">
    <location>
        <begin position="253"/>
        <end position="298"/>
    </location>
</feature>
<sequence>MFNLFNNNTNFTEQILEQSIDAVIAIDEHNCVMFYNKAAEKLWGFAHHEVIGKNVKMLVPVEHRSNHDNYVNRHRSTNQDKLVGTTLDLYIETKAGQKIWCSLSLSKFKVNGKQCYSAIVKDITKEREQKLLIDQTLNQCIDGVVTIDENNNVVFFNPAAEKIWGVKKEQVLGNNVKMLVPKEIRPSHDEKVNRNRRTGENRIVGSSRELPIETFDNRNIWVSLSLSKITLESKILYTAFVRDITEEFKAKEEVKRLSLVANNTSNAVIITGANGLVEYVNHGFSDITGYTLEDIKGKKPGSLLQGKHTDADTVARISKKIKDKQPLYEEILNYDKKGNSYWISLAIDPVFDANNNLTNYVAIQADIDKTKRRSLENDIKMNAINDSSLMFETNPQGLITYANQQFLTTLGCSDKNAANELLGNIANLTGDGTWAELAKGEAFKSDVSVNTLSGKELKLTLEATPITDVTGSLTSVLIYAEDISSKNAVISETHEAMSQVLDRISSIVQSINNISNQTNLLALNAAIEAARAGEAGRGFAVVADEVRNLAQSSTDSADQITSLIEETKGHVDQLSQYLGNS</sequence>
<dbReference type="EMBL" id="AP027272">
    <property type="protein sequence ID" value="BDX05664.1"/>
    <property type="molecule type" value="Genomic_DNA"/>
</dbReference>
<comment type="subcellular location">
    <subcellularLocation>
        <location evidence="1">Membrane</location>
    </subcellularLocation>
</comment>
<evidence type="ECO:0000313" key="9">
    <source>
        <dbReference type="Proteomes" id="UP001333710"/>
    </source>
</evidence>
<dbReference type="KEGG" id="pmaw:MACH26_11850"/>
<feature type="domain" description="PAS" evidence="6">
    <location>
        <begin position="129"/>
        <end position="183"/>
    </location>
</feature>
<evidence type="ECO:0000259" key="6">
    <source>
        <dbReference type="PROSITE" id="PS50112"/>
    </source>
</evidence>
<dbReference type="GO" id="GO:0006935">
    <property type="term" value="P:chemotaxis"/>
    <property type="evidence" value="ECO:0007669"/>
    <property type="project" value="InterPro"/>
</dbReference>
<dbReference type="InterPro" id="IPR004090">
    <property type="entry name" value="Chemotax_Me-accpt_rcpt"/>
</dbReference>
<dbReference type="Gene3D" id="3.30.450.20">
    <property type="entry name" value="PAS domain"/>
    <property type="match status" value="4"/>
</dbReference>
<dbReference type="NCBIfam" id="TIGR00229">
    <property type="entry name" value="sensory_box"/>
    <property type="match status" value="3"/>
</dbReference>
<dbReference type="InterPro" id="IPR000014">
    <property type="entry name" value="PAS"/>
</dbReference>
<evidence type="ECO:0000259" key="7">
    <source>
        <dbReference type="PROSITE" id="PS50113"/>
    </source>
</evidence>
<dbReference type="GO" id="GO:0006355">
    <property type="term" value="P:regulation of DNA-templated transcription"/>
    <property type="evidence" value="ECO:0007669"/>
    <property type="project" value="InterPro"/>
</dbReference>
<dbReference type="Pfam" id="PF00989">
    <property type="entry name" value="PAS"/>
    <property type="match status" value="1"/>
</dbReference>
<dbReference type="SMART" id="SM00086">
    <property type="entry name" value="PAC"/>
    <property type="match status" value="3"/>
</dbReference>
<dbReference type="Gene3D" id="6.10.250.3200">
    <property type="match status" value="1"/>
</dbReference>
<evidence type="ECO:0000256" key="4">
    <source>
        <dbReference type="PROSITE-ProRule" id="PRU00284"/>
    </source>
</evidence>
<dbReference type="InterPro" id="IPR013767">
    <property type="entry name" value="PAS_fold"/>
</dbReference>
<dbReference type="InterPro" id="IPR001610">
    <property type="entry name" value="PAC"/>
</dbReference>
<evidence type="ECO:0008006" key="10">
    <source>
        <dbReference type="Google" id="ProtNLM"/>
    </source>
</evidence>
<dbReference type="Pfam" id="PF13426">
    <property type="entry name" value="PAS_9"/>
    <property type="match status" value="3"/>
</dbReference>
<evidence type="ECO:0000313" key="8">
    <source>
        <dbReference type="EMBL" id="BDX05664.1"/>
    </source>
</evidence>
<feature type="domain" description="PAC" evidence="7">
    <location>
        <begin position="325"/>
        <end position="379"/>
    </location>
</feature>
<feature type="domain" description="Methyl-accepting transducer" evidence="5">
    <location>
        <begin position="492"/>
        <end position="581"/>
    </location>
</feature>
<dbReference type="PROSITE" id="PS50112">
    <property type="entry name" value="PAS"/>
    <property type="match status" value="3"/>
</dbReference>
<keyword evidence="2 4" id="KW-0807">Transducer</keyword>
<dbReference type="GO" id="GO:0007165">
    <property type="term" value="P:signal transduction"/>
    <property type="evidence" value="ECO:0007669"/>
    <property type="project" value="UniProtKB-KW"/>
</dbReference>
<dbReference type="PROSITE" id="PS50113">
    <property type="entry name" value="PAC"/>
    <property type="match status" value="2"/>
</dbReference>
<dbReference type="PRINTS" id="PR00260">
    <property type="entry name" value="CHEMTRNSDUCR"/>
</dbReference>
<reference evidence="8" key="1">
    <citation type="submission" date="2023-01" db="EMBL/GenBank/DDBJ databases">
        <title>Complete genome sequence of Planctobacterium marinum strain Dej080120_11.</title>
        <authorList>
            <person name="Ueki S."/>
            <person name="Maruyama F."/>
        </authorList>
    </citation>
    <scope>NUCLEOTIDE SEQUENCE</scope>
    <source>
        <strain evidence="8">Dej080120_11</strain>
    </source>
</reference>
<dbReference type="SUPFAM" id="SSF58104">
    <property type="entry name" value="Methyl-accepting chemotaxis protein (MCP) signaling domain"/>
    <property type="match status" value="1"/>
</dbReference>
<accession>A0AA48HI02</accession>
<dbReference type="SMART" id="SM00091">
    <property type="entry name" value="PAS"/>
    <property type="match status" value="3"/>
</dbReference>
<evidence type="ECO:0000259" key="5">
    <source>
        <dbReference type="PROSITE" id="PS50111"/>
    </source>
</evidence>
<dbReference type="PROSITE" id="PS50111">
    <property type="entry name" value="CHEMOTAXIS_TRANSDUC_2"/>
    <property type="match status" value="1"/>
</dbReference>
<dbReference type="RefSeq" id="WP_338291650.1">
    <property type="nucleotide sequence ID" value="NZ_AP027272.1"/>
</dbReference>
<name>A0AA48HI02_9ALTE</name>